<keyword evidence="9" id="KW-1185">Reference proteome</keyword>
<dbReference type="PANTHER" id="PTHR43014:SF5">
    <property type="entry name" value="GLUTATHIONE REDUCTASE (NADPH)"/>
    <property type="match status" value="1"/>
</dbReference>
<evidence type="ECO:0000256" key="4">
    <source>
        <dbReference type="PIRSR" id="PIRSR000350-3"/>
    </source>
</evidence>
<reference evidence="8 9" key="1">
    <citation type="journal article" date="2015" name="Genome Announc.">
        <title>Expanding the biotechnology potential of lactobacilli through comparative genomics of 213 strains and associated genera.</title>
        <authorList>
            <person name="Sun Z."/>
            <person name="Harris H.M."/>
            <person name="McCann A."/>
            <person name="Guo C."/>
            <person name="Argimon S."/>
            <person name="Zhang W."/>
            <person name="Yang X."/>
            <person name="Jeffery I.B."/>
            <person name="Cooney J.C."/>
            <person name="Kagawa T.F."/>
            <person name="Liu W."/>
            <person name="Song Y."/>
            <person name="Salvetti E."/>
            <person name="Wrobel A."/>
            <person name="Rasinkangas P."/>
            <person name="Parkhill J."/>
            <person name="Rea M.C."/>
            <person name="O'Sullivan O."/>
            <person name="Ritari J."/>
            <person name="Douillard F.P."/>
            <person name="Paul Ross R."/>
            <person name="Yang R."/>
            <person name="Briner A.E."/>
            <person name="Felis G.E."/>
            <person name="de Vos W.M."/>
            <person name="Barrangou R."/>
            <person name="Klaenhammer T.R."/>
            <person name="Caufield P.W."/>
            <person name="Cui Y."/>
            <person name="Zhang H."/>
            <person name="O'Toole P.W."/>
        </authorList>
    </citation>
    <scope>NUCLEOTIDE SEQUENCE [LARGE SCALE GENOMIC DNA]</scope>
    <source>
        <strain evidence="8 9">DSM 23927</strain>
    </source>
</reference>
<dbReference type="PRINTS" id="PR00411">
    <property type="entry name" value="PNDRDTASEI"/>
</dbReference>
<sequence length="442" mass="48744">MDFDVLFVGSGQGAYNGAIPMSQAGLNVGLIEEGLFGGVCTNRGCNAKITLDRPVELMRQVQALSGRGFDQMPTLNWHDLMLHKHEVIDGLSYGNEQKLVNGGVHVIKGHAHFVDAHTLAVGDQQYTADKIVLVTGRHPHRLDIPGSDLFHDSTDFLVLEEMPKRMTIIGAGYVGMEFATIANAFGSDVTVILRGNQPLREFHAPYVDMVVADLRERGVKFQFNETLLNAEETEEGIVLHGANGYRHTTDYVIDATGRIPNTQNMDWDKIGLQYDPVKGLPVNDHLETNVPGIYATGDILDKSQPKITPVAIFESLYLYHQFTGQSDAAIDYPAIATVAFTSPRLATVGVSVAEAQKDPDRYHIETADYNHDWFRQVGNENWGGVTLVFKGDYLVGATTISNDAVDTINGLVDVIEAKMTHADVERLIYLFPSTAHSYMRKL</sequence>
<comment type="similarity">
    <text evidence="1">Belongs to the class-I pyridine nucleotide-disulfide oxidoreductase family.</text>
</comment>
<dbReference type="EMBL" id="AYZQ01000003">
    <property type="protein sequence ID" value="KRM71633.1"/>
    <property type="molecule type" value="Genomic_DNA"/>
</dbReference>
<keyword evidence="4" id="KW-0547">Nucleotide-binding</keyword>
<keyword evidence="2" id="KW-0285">Flavoprotein</keyword>
<dbReference type="Gene3D" id="3.50.50.60">
    <property type="entry name" value="FAD/NAD(P)-binding domain"/>
    <property type="match status" value="2"/>
</dbReference>
<dbReference type="Gene3D" id="3.30.390.30">
    <property type="match status" value="1"/>
</dbReference>
<feature type="domain" description="FAD/NAD(P)-binding" evidence="7">
    <location>
        <begin position="3"/>
        <end position="313"/>
    </location>
</feature>
<dbReference type="STRING" id="1423727.FC34_GL001290"/>
<feature type="binding site" evidence="4">
    <location>
        <begin position="170"/>
        <end position="177"/>
    </location>
    <ligand>
        <name>NAD(+)</name>
        <dbReference type="ChEBI" id="CHEBI:57540"/>
    </ligand>
</feature>
<feature type="binding site" evidence="4">
    <location>
        <position position="257"/>
    </location>
    <ligand>
        <name>NAD(+)</name>
        <dbReference type="ChEBI" id="CHEBI:57540"/>
    </ligand>
</feature>
<evidence type="ECO:0000259" key="7">
    <source>
        <dbReference type="Pfam" id="PF07992"/>
    </source>
</evidence>
<dbReference type="Pfam" id="PF02852">
    <property type="entry name" value="Pyr_redox_dim"/>
    <property type="match status" value="1"/>
</dbReference>
<dbReference type="InterPro" id="IPR001100">
    <property type="entry name" value="Pyr_nuc-diS_OxRdtase"/>
</dbReference>
<name>A0A0R2AW12_9LACO</name>
<dbReference type="PANTHER" id="PTHR43014">
    <property type="entry name" value="MERCURIC REDUCTASE"/>
    <property type="match status" value="1"/>
</dbReference>
<evidence type="ECO:0000256" key="2">
    <source>
        <dbReference type="ARBA" id="ARBA00022630"/>
    </source>
</evidence>
<dbReference type="RefSeq" id="WP_057894585.1">
    <property type="nucleotide sequence ID" value="NZ_AYZQ01000003.1"/>
</dbReference>
<dbReference type="InterPro" id="IPR004099">
    <property type="entry name" value="Pyr_nucl-diS_OxRdtase_dimer"/>
</dbReference>
<dbReference type="InterPro" id="IPR036188">
    <property type="entry name" value="FAD/NAD-bd_sf"/>
</dbReference>
<dbReference type="InterPro" id="IPR016156">
    <property type="entry name" value="FAD/NAD-linked_Rdtase_dimer_sf"/>
</dbReference>
<dbReference type="PRINTS" id="PR00368">
    <property type="entry name" value="FADPNR"/>
</dbReference>
<evidence type="ECO:0000313" key="9">
    <source>
        <dbReference type="Proteomes" id="UP000051672"/>
    </source>
</evidence>
<dbReference type="GO" id="GO:0016491">
    <property type="term" value="F:oxidoreductase activity"/>
    <property type="evidence" value="ECO:0007669"/>
    <property type="project" value="InterPro"/>
</dbReference>
<evidence type="ECO:0000256" key="1">
    <source>
        <dbReference type="ARBA" id="ARBA00007532"/>
    </source>
</evidence>
<dbReference type="AlphaFoldDB" id="A0A0R2AW12"/>
<feature type="disulfide bond" description="Redox-active" evidence="5">
    <location>
        <begin position="40"/>
        <end position="45"/>
    </location>
</feature>
<dbReference type="InterPro" id="IPR023753">
    <property type="entry name" value="FAD/NAD-binding_dom"/>
</dbReference>
<evidence type="ECO:0000313" key="8">
    <source>
        <dbReference type="EMBL" id="KRM71633.1"/>
    </source>
</evidence>
<dbReference type="GO" id="GO:0000166">
    <property type="term" value="F:nucleotide binding"/>
    <property type="evidence" value="ECO:0007669"/>
    <property type="project" value="UniProtKB-KW"/>
</dbReference>
<dbReference type="Pfam" id="PF07992">
    <property type="entry name" value="Pyr_redox_2"/>
    <property type="match status" value="1"/>
</dbReference>
<proteinExistence type="inferred from homology"/>
<dbReference type="OrthoDB" id="9800167at2"/>
<organism evidence="8 9">
    <name type="scientific">Lacticaseibacillus brantae DSM 23927</name>
    <dbReference type="NCBI Taxonomy" id="1423727"/>
    <lineage>
        <taxon>Bacteria</taxon>
        <taxon>Bacillati</taxon>
        <taxon>Bacillota</taxon>
        <taxon>Bacilli</taxon>
        <taxon>Lactobacillales</taxon>
        <taxon>Lactobacillaceae</taxon>
        <taxon>Lacticaseibacillus</taxon>
    </lineage>
</organism>
<evidence type="ECO:0000256" key="3">
    <source>
        <dbReference type="ARBA" id="ARBA00022827"/>
    </source>
</evidence>
<dbReference type="SUPFAM" id="SSF51905">
    <property type="entry name" value="FAD/NAD(P)-binding domain"/>
    <property type="match status" value="1"/>
</dbReference>
<dbReference type="PATRIC" id="fig|1423727.3.peg.1310"/>
<evidence type="ECO:0000259" key="6">
    <source>
        <dbReference type="Pfam" id="PF02852"/>
    </source>
</evidence>
<feature type="domain" description="Pyridine nucleotide-disulphide oxidoreductase dimerisation" evidence="6">
    <location>
        <begin position="335"/>
        <end position="436"/>
    </location>
</feature>
<protein>
    <recommendedName>
        <fullName evidence="10">Glutathione reductase</fullName>
    </recommendedName>
</protein>
<dbReference type="PIRSF" id="PIRSF000350">
    <property type="entry name" value="Mercury_reductase_MerA"/>
    <property type="match status" value="1"/>
</dbReference>
<evidence type="ECO:0008006" key="10">
    <source>
        <dbReference type="Google" id="ProtNLM"/>
    </source>
</evidence>
<dbReference type="SUPFAM" id="SSF55424">
    <property type="entry name" value="FAD/NAD-linked reductases, dimerisation (C-terminal) domain"/>
    <property type="match status" value="1"/>
</dbReference>
<keyword evidence="3 4" id="KW-0274">FAD</keyword>
<comment type="caution">
    <text evidence="8">The sequence shown here is derived from an EMBL/GenBank/DDBJ whole genome shotgun (WGS) entry which is preliminary data.</text>
</comment>
<evidence type="ECO:0000256" key="5">
    <source>
        <dbReference type="PIRSR" id="PIRSR000350-4"/>
    </source>
</evidence>
<feature type="binding site" evidence="4">
    <location>
        <position position="298"/>
    </location>
    <ligand>
        <name>FAD</name>
        <dbReference type="ChEBI" id="CHEBI:57692"/>
    </ligand>
</feature>
<dbReference type="Proteomes" id="UP000051672">
    <property type="component" value="Unassembled WGS sequence"/>
</dbReference>
<keyword evidence="4" id="KW-0520">NAD</keyword>
<gene>
    <name evidence="8" type="ORF">FC34_GL001290</name>
</gene>
<accession>A0A0R2AW12</accession>
<comment type="cofactor">
    <cofactor evidence="4">
        <name>FAD</name>
        <dbReference type="ChEBI" id="CHEBI:57692"/>
    </cofactor>
    <text evidence="4">Binds 1 FAD per subunit.</text>
</comment>